<dbReference type="PROSITE" id="PS50110">
    <property type="entry name" value="RESPONSE_REGULATORY"/>
    <property type="match status" value="1"/>
</dbReference>
<protein>
    <recommendedName>
        <fullName evidence="1">Response regulatory domain-containing protein</fullName>
    </recommendedName>
</protein>
<evidence type="ECO:0000259" key="1">
    <source>
        <dbReference type="PROSITE" id="PS50110"/>
    </source>
</evidence>
<accession>A0A381XW01</accession>
<dbReference type="Gene3D" id="3.40.50.2300">
    <property type="match status" value="1"/>
</dbReference>
<evidence type="ECO:0000313" key="2">
    <source>
        <dbReference type="EMBL" id="SVA68662.1"/>
    </source>
</evidence>
<feature type="domain" description="Response regulatory" evidence="1">
    <location>
        <begin position="14"/>
        <end position="125"/>
    </location>
</feature>
<sequence length="125" mass="13578">MFGRNKNKSNGDESILLVDDDKGQLDIFATWMIAVRPNAYIRTATNVRQASELIKAHLFSLVISDYSMPHAGAGLEILRAAIQSGLSESSFIMLSGTTDNLPDSVRLVSKGDLAALELAIEQALR</sequence>
<dbReference type="AlphaFoldDB" id="A0A381XW01"/>
<dbReference type="EMBL" id="UINC01016503">
    <property type="protein sequence ID" value="SVA68662.1"/>
    <property type="molecule type" value="Genomic_DNA"/>
</dbReference>
<organism evidence="2">
    <name type="scientific">marine metagenome</name>
    <dbReference type="NCBI Taxonomy" id="408172"/>
    <lineage>
        <taxon>unclassified sequences</taxon>
        <taxon>metagenomes</taxon>
        <taxon>ecological metagenomes</taxon>
    </lineage>
</organism>
<name>A0A381XW01_9ZZZZ</name>
<dbReference type="SUPFAM" id="SSF52172">
    <property type="entry name" value="CheY-like"/>
    <property type="match status" value="1"/>
</dbReference>
<dbReference type="InterPro" id="IPR001789">
    <property type="entry name" value="Sig_transdc_resp-reg_receiver"/>
</dbReference>
<dbReference type="GO" id="GO:0000160">
    <property type="term" value="P:phosphorelay signal transduction system"/>
    <property type="evidence" value="ECO:0007669"/>
    <property type="project" value="InterPro"/>
</dbReference>
<dbReference type="Pfam" id="PF00072">
    <property type="entry name" value="Response_reg"/>
    <property type="match status" value="1"/>
</dbReference>
<gene>
    <name evidence="2" type="ORF">METZ01_LOCUS121516</name>
</gene>
<reference evidence="2" key="1">
    <citation type="submission" date="2018-05" db="EMBL/GenBank/DDBJ databases">
        <authorList>
            <person name="Lanie J.A."/>
            <person name="Ng W.-L."/>
            <person name="Kazmierczak K.M."/>
            <person name="Andrzejewski T.M."/>
            <person name="Davidsen T.M."/>
            <person name="Wayne K.J."/>
            <person name="Tettelin H."/>
            <person name="Glass J.I."/>
            <person name="Rusch D."/>
            <person name="Podicherti R."/>
            <person name="Tsui H.-C.T."/>
            <person name="Winkler M.E."/>
        </authorList>
    </citation>
    <scope>NUCLEOTIDE SEQUENCE</scope>
</reference>
<proteinExistence type="predicted"/>
<dbReference type="InterPro" id="IPR011006">
    <property type="entry name" value="CheY-like_superfamily"/>
</dbReference>